<dbReference type="RefSeq" id="WP_106874789.1">
    <property type="nucleotide sequence ID" value="NZ_CP027845.1"/>
</dbReference>
<organism evidence="2 3">
    <name type="scientific">Candidatus Phycorickettsia trachydisci</name>
    <dbReference type="NCBI Taxonomy" id="2115978"/>
    <lineage>
        <taxon>Bacteria</taxon>
        <taxon>Pseudomonadati</taxon>
        <taxon>Pseudomonadota</taxon>
        <taxon>Alphaproteobacteria</taxon>
        <taxon>Rickettsiales</taxon>
        <taxon>Rickettsiaceae</taxon>
        <taxon>Candidatus Phycorickettsia</taxon>
    </lineage>
</organism>
<dbReference type="OrthoDB" id="9829337at2"/>
<dbReference type="Proteomes" id="UP000241762">
    <property type="component" value="Chromosome"/>
</dbReference>
<accession>A0A2P1P9M9</accession>
<evidence type="ECO:0000313" key="2">
    <source>
        <dbReference type="EMBL" id="AVP87956.1"/>
    </source>
</evidence>
<protein>
    <submittedName>
        <fullName evidence="2">Uncharacterized protein</fullName>
    </submittedName>
</protein>
<keyword evidence="3" id="KW-1185">Reference proteome</keyword>
<name>A0A2P1P9M9_9RICK</name>
<gene>
    <name evidence="2" type="ORF">phytr_10280</name>
</gene>
<feature type="coiled-coil region" evidence="1">
    <location>
        <begin position="14"/>
        <end position="48"/>
    </location>
</feature>
<evidence type="ECO:0000256" key="1">
    <source>
        <dbReference type="SAM" id="Coils"/>
    </source>
</evidence>
<keyword evidence="1" id="KW-0175">Coiled coil</keyword>
<reference evidence="2 3" key="1">
    <citation type="submission" date="2018-03" db="EMBL/GenBank/DDBJ databases">
        <title>A gene transfer event suggests a long-term partnership between eustigmatophyte algae and a novel lineage of endosymbiotic bacteria.</title>
        <authorList>
            <person name="Yurchenko T."/>
            <person name="Sevcikova T."/>
            <person name="Pribyl P."/>
            <person name="El Karkouri K."/>
            <person name="Klimes V."/>
            <person name="Amaral R."/>
            <person name="Zbrankova V."/>
            <person name="Kim E."/>
            <person name="Raoult D."/>
            <person name="Santos L.M.A."/>
            <person name="Elias M."/>
        </authorList>
    </citation>
    <scope>NUCLEOTIDE SEQUENCE [LARGE SCALE GENOMIC DNA]</scope>
    <source>
        <strain evidence="2">CCALA 838</strain>
    </source>
</reference>
<dbReference type="AlphaFoldDB" id="A0A2P1P9M9"/>
<dbReference type="KEGG" id="ptc:phytr_10280"/>
<dbReference type="EMBL" id="CP027845">
    <property type="protein sequence ID" value="AVP87956.1"/>
    <property type="molecule type" value="Genomic_DNA"/>
</dbReference>
<evidence type="ECO:0000313" key="3">
    <source>
        <dbReference type="Proteomes" id="UP000241762"/>
    </source>
</evidence>
<sequence length="565" mass="66027">MKRKFDNLTELPSAKTKKQKISLLEEKIEEQKKIIHTQKLEILELQEKLSQQHKIEKHKIIIFLKNILEIDVSNNVLVDITFNDYQNDLIVLGRTPVTGSPKLQMRHITPYAFLKQLIKLRVKTLPSPKQLLADLSKNIMVFMQDDKGICLVQTEYEKYGLKEDFYKIKMVTSKNTYYLISPQQTERLSLEIITAIAPYRPKLEKLYTERKSKFIKNAMQYLQKAIDDTNTYAIACESLARFIFTLFNQKPLISFPTEGNTLAYEIRLYNSADEAQEGKTSEFEVLTPYEVKNKMKVETLNYKIRIVYNEGALVKKTIKALNILDSIIFKFRQKIDYNSDLAQYNAKHNARLKLYKPYTLETKKYNKSLPKNQIKELLKYHIAKHLYLLFDFKPLEQEVFVPAKHPSKDQKSITVFLKAGNTTQYCIKKGKEYRQEQIKNAKHYNKQVVFRQEGKDTSLIAEKMIDHFKLSLLAFTYFLKGFGENEKNYPSLILNSFGEIVASAYGISIKEFTAHIEETDLWIKSQQGYISSDGSSESEHRETTWTTDGTQHNLDQNDYYYQLIG</sequence>
<proteinExistence type="predicted"/>